<dbReference type="EMBL" id="JAZDUA010000172">
    <property type="protein sequence ID" value="KAK7865537.1"/>
    <property type="molecule type" value="Genomic_DNA"/>
</dbReference>
<keyword evidence="5" id="KW-0276">Fatty acid metabolism</keyword>
<dbReference type="PANTHER" id="PTHR11351:SF92">
    <property type="entry name" value="ACYL-COA DESATURASE 2-LIKE PROTEIN"/>
    <property type="match status" value="1"/>
</dbReference>
<proteinExistence type="inferred from homology"/>
<evidence type="ECO:0000256" key="4">
    <source>
        <dbReference type="ARBA" id="ARBA00022692"/>
    </source>
</evidence>
<evidence type="ECO:0000256" key="3">
    <source>
        <dbReference type="ARBA" id="ARBA00022516"/>
    </source>
</evidence>
<organism evidence="13 14">
    <name type="scientific">Gryllus longicercus</name>
    <dbReference type="NCBI Taxonomy" id="2509291"/>
    <lineage>
        <taxon>Eukaryota</taxon>
        <taxon>Metazoa</taxon>
        <taxon>Ecdysozoa</taxon>
        <taxon>Arthropoda</taxon>
        <taxon>Hexapoda</taxon>
        <taxon>Insecta</taxon>
        <taxon>Pterygota</taxon>
        <taxon>Neoptera</taxon>
        <taxon>Polyneoptera</taxon>
        <taxon>Orthoptera</taxon>
        <taxon>Ensifera</taxon>
        <taxon>Gryllidea</taxon>
        <taxon>Grylloidea</taxon>
        <taxon>Gryllidae</taxon>
        <taxon>Gryllinae</taxon>
        <taxon>Gryllus</taxon>
    </lineage>
</organism>
<evidence type="ECO:0000256" key="11">
    <source>
        <dbReference type="RuleBase" id="RU000581"/>
    </source>
</evidence>
<evidence type="ECO:0000256" key="1">
    <source>
        <dbReference type="ARBA" id="ARBA00004141"/>
    </source>
</evidence>
<keyword evidence="4 11" id="KW-0812">Transmembrane</keyword>
<gene>
    <name evidence="13" type="ORF">R5R35_010081</name>
</gene>
<comment type="similarity">
    <text evidence="2 11">Belongs to the fatty acid desaturase type 1 family.</text>
</comment>
<dbReference type="InterPro" id="IPR015876">
    <property type="entry name" value="Acyl-CoA_DS"/>
</dbReference>
<keyword evidence="3 11" id="KW-0444">Lipid biosynthesis</keyword>
<reference evidence="13 14" key="1">
    <citation type="submission" date="2024-03" db="EMBL/GenBank/DDBJ databases">
        <title>The genome assembly and annotation of the cricket Gryllus longicercus Weissman &amp; Gray.</title>
        <authorList>
            <person name="Szrajer S."/>
            <person name="Gray D."/>
            <person name="Ylla G."/>
        </authorList>
    </citation>
    <scope>NUCLEOTIDE SEQUENCE [LARGE SCALE GENOMIC DNA]</scope>
    <source>
        <strain evidence="13">DAG 2021-001</strain>
        <tissue evidence="13">Whole body minus gut</tissue>
    </source>
</reference>
<comment type="caution">
    <text evidence="13">The sequence shown here is derived from an EMBL/GenBank/DDBJ whole genome shotgun (WGS) entry which is preliminary data.</text>
</comment>
<dbReference type="GO" id="GO:0004768">
    <property type="term" value="F:stearoyl-CoA 9-desaturase activity"/>
    <property type="evidence" value="ECO:0007669"/>
    <property type="project" value="TreeGrafter"/>
</dbReference>
<evidence type="ECO:0000313" key="14">
    <source>
        <dbReference type="Proteomes" id="UP001378592"/>
    </source>
</evidence>
<keyword evidence="7 11" id="KW-0560">Oxidoreductase</keyword>
<dbReference type="PRINTS" id="PR00075">
    <property type="entry name" value="FACDDSATRASE"/>
</dbReference>
<dbReference type="GO" id="GO:0005506">
    <property type="term" value="F:iron ion binding"/>
    <property type="evidence" value="ECO:0007669"/>
    <property type="project" value="TreeGrafter"/>
</dbReference>
<keyword evidence="6 12" id="KW-1133">Transmembrane helix</keyword>
<evidence type="ECO:0000256" key="8">
    <source>
        <dbReference type="ARBA" id="ARBA00023098"/>
    </source>
</evidence>
<keyword evidence="10 11" id="KW-0275">Fatty acid biosynthesis</keyword>
<dbReference type="GO" id="GO:0006636">
    <property type="term" value="P:unsaturated fatty acid biosynthetic process"/>
    <property type="evidence" value="ECO:0007669"/>
    <property type="project" value="TreeGrafter"/>
</dbReference>
<dbReference type="GO" id="GO:0005789">
    <property type="term" value="C:endoplasmic reticulum membrane"/>
    <property type="evidence" value="ECO:0007669"/>
    <property type="project" value="TreeGrafter"/>
</dbReference>
<keyword evidence="9 12" id="KW-0472">Membrane</keyword>
<dbReference type="AlphaFoldDB" id="A0AAN9VNM7"/>
<accession>A0AAN9VNM7</accession>
<feature type="transmembrane region" description="Helical" evidence="12">
    <location>
        <begin position="6"/>
        <end position="27"/>
    </location>
</feature>
<evidence type="ECO:0000256" key="10">
    <source>
        <dbReference type="ARBA" id="ARBA00023160"/>
    </source>
</evidence>
<evidence type="ECO:0000256" key="5">
    <source>
        <dbReference type="ARBA" id="ARBA00022832"/>
    </source>
</evidence>
<name>A0AAN9VNM7_9ORTH</name>
<evidence type="ECO:0000313" key="13">
    <source>
        <dbReference type="EMBL" id="KAK7865537.1"/>
    </source>
</evidence>
<keyword evidence="14" id="KW-1185">Reference proteome</keyword>
<evidence type="ECO:0000256" key="2">
    <source>
        <dbReference type="ARBA" id="ARBA00009295"/>
    </source>
</evidence>
<sequence length="152" mass="17678">MFQKRWFFPLYLLLGLVIPVSIPVFLWSEDLANSFLICYAFRTVNVWHATWFVNSLAHWEGSRPFDKTLKPVDSAFVAKVTIGEGWHNFHHRFPFDYTTSLEHKSYHWSTSIINWASRHGWVWDLRRVTPSAVRQAILISGDGSVTPDEVIG</sequence>
<comment type="subcellular location">
    <subcellularLocation>
        <location evidence="1">Membrane</location>
        <topology evidence="1">Multi-pass membrane protein</topology>
    </subcellularLocation>
</comment>
<protein>
    <recommendedName>
        <fullName evidence="15">Desaturase</fullName>
    </recommendedName>
</protein>
<evidence type="ECO:0000256" key="6">
    <source>
        <dbReference type="ARBA" id="ARBA00022989"/>
    </source>
</evidence>
<evidence type="ECO:0000256" key="7">
    <source>
        <dbReference type="ARBA" id="ARBA00023002"/>
    </source>
</evidence>
<comment type="domain">
    <text evidence="11">The histidine box domains are involved in binding the catalytic metal ions.</text>
</comment>
<evidence type="ECO:0000256" key="12">
    <source>
        <dbReference type="SAM" id="Phobius"/>
    </source>
</evidence>
<comment type="cofactor">
    <cofactor evidence="11">
        <name>Fe(2+)</name>
        <dbReference type="ChEBI" id="CHEBI:29033"/>
    </cofactor>
</comment>
<dbReference type="PANTHER" id="PTHR11351">
    <property type="entry name" value="ACYL-COA DESATURASE"/>
    <property type="match status" value="1"/>
</dbReference>
<evidence type="ECO:0000256" key="9">
    <source>
        <dbReference type="ARBA" id="ARBA00023136"/>
    </source>
</evidence>
<evidence type="ECO:0008006" key="15">
    <source>
        <dbReference type="Google" id="ProtNLM"/>
    </source>
</evidence>
<dbReference type="Proteomes" id="UP001378592">
    <property type="component" value="Unassembled WGS sequence"/>
</dbReference>
<keyword evidence="8" id="KW-0443">Lipid metabolism</keyword>